<keyword evidence="2" id="KW-1185">Reference proteome</keyword>
<protein>
    <submittedName>
        <fullName evidence="1">Uncharacterized protein</fullName>
    </submittedName>
</protein>
<evidence type="ECO:0000313" key="1">
    <source>
        <dbReference type="EMBL" id="KAI8559499.1"/>
    </source>
</evidence>
<name>A0ACC0P2Q8_RHOML</name>
<evidence type="ECO:0000313" key="2">
    <source>
        <dbReference type="Proteomes" id="UP001062846"/>
    </source>
</evidence>
<organism evidence="1 2">
    <name type="scientific">Rhododendron molle</name>
    <name type="common">Chinese azalea</name>
    <name type="synonym">Azalea mollis</name>
    <dbReference type="NCBI Taxonomy" id="49168"/>
    <lineage>
        <taxon>Eukaryota</taxon>
        <taxon>Viridiplantae</taxon>
        <taxon>Streptophyta</taxon>
        <taxon>Embryophyta</taxon>
        <taxon>Tracheophyta</taxon>
        <taxon>Spermatophyta</taxon>
        <taxon>Magnoliopsida</taxon>
        <taxon>eudicotyledons</taxon>
        <taxon>Gunneridae</taxon>
        <taxon>Pentapetalae</taxon>
        <taxon>asterids</taxon>
        <taxon>Ericales</taxon>
        <taxon>Ericaceae</taxon>
        <taxon>Ericoideae</taxon>
        <taxon>Rhodoreae</taxon>
        <taxon>Rhododendron</taxon>
    </lineage>
</organism>
<sequence>MDEEFLRNEVGGRYSIGIRESYYKSLIGTSAWSYHKYVFLLTTLALSVQIYGFFYESKLPCQENMLPCGVCENLIHHKHDKGGQ</sequence>
<dbReference type="EMBL" id="CM046391">
    <property type="protein sequence ID" value="KAI8559499.1"/>
    <property type="molecule type" value="Genomic_DNA"/>
</dbReference>
<comment type="caution">
    <text evidence="1">The sequence shown here is derived from an EMBL/GenBank/DDBJ whole genome shotgun (WGS) entry which is preliminary data.</text>
</comment>
<dbReference type="Proteomes" id="UP001062846">
    <property type="component" value="Chromosome 4"/>
</dbReference>
<accession>A0ACC0P2Q8</accession>
<proteinExistence type="predicted"/>
<gene>
    <name evidence="1" type="ORF">RHMOL_Rhmol04G0178800</name>
</gene>
<reference evidence="1" key="1">
    <citation type="submission" date="2022-02" db="EMBL/GenBank/DDBJ databases">
        <title>Plant Genome Project.</title>
        <authorList>
            <person name="Zhang R.-G."/>
        </authorList>
    </citation>
    <scope>NUCLEOTIDE SEQUENCE</scope>
    <source>
        <strain evidence="1">AT1</strain>
    </source>
</reference>